<keyword evidence="5" id="KW-1185">Reference proteome</keyword>
<sequence length="388" mass="43197">MPTQTSFAEISLAIAHSQQNLRLLELPPDLLDLLSAPRPPRLYLKSSSPRHSRHQSVLSTPADKAAESLHLCTQTQSYQVRQVSTSNSVYIIESSIARPASIRGDDIIQFDESLAQPSSATTAIAKVDTMLELLPVSYDVKFMLERLLPIYTASELSSSEESQSLFLSQSVSVSKDALFSEIPAPNAEIEQAWRDLLAFEFQGRCAKPSASTSFAVWHSVIHWVTLERWDLAGDVNFKGFFVTEQAPSIEAMVAQAILINLEHEKLPNSTASCMHLDRTKVVRWTGMTLLQARLERPDSNPQLLKDDYVGQWQDLLPEGWREDAVLNKLPSGSYAIEVVEGKETIIWMGSDESGSGTAQSVTSEAAKPSSGKRKWHEKFKAQRKEIKK</sequence>
<proteinExistence type="inferred from homology"/>
<comment type="caution">
    <text evidence="4">The sequence shown here is derived from an EMBL/GenBank/DDBJ whole genome shotgun (WGS) entry which is preliminary data.</text>
</comment>
<dbReference type="AlphaFoldDB" id="A0A8H7E4C9"/>
<dbReference type="PANTHER" id="PTHR13395:SF6">
    <property type="entry name" value="SISTER CHROMATID COHESION PROTEIN DCC1"/>
    <property type="match status" value="1"/>
</dbReference>
<dbReference type="GO" id="GO:0000785">
    <property type="term" value="C:chromatin"/>
    <property type="evidence" value="ECO:0007669"/>
    <property type="project" value="TreeGrafter"/>
</dbReference>
<dbReference type="GO" id="GO:0034088">
    <property type="term" value="P:maintenance of mitotic sister chromatid cohesion"/>
    <property type="evidence" value="ECO:0007669"/>
    <property type="project" value="TreeGrafter"/>
</dbReference>
<organism evidence="4 5">
    <name type="scientific">Endocarpon pusillum</name>
    <dbReference type="NCBI Taxonomy" id="364733"/>
    <lineage>
        <taxon>Eukaryota</taxon>
        <taxon>Fungi</taxon>
        <taxon>Dikarya</taxon>
        <taxon>Ascomycota</taxon>
        <taxon>Pezizomycotina</taxon>
        <taxon>Eurotiomycetes</taxon>
        <taxon>Chaetothyriomycetidae</taxon>
        <taxon>Verrucariales</taxon>
        <taxon>Verrucariaceae</taxon>
        <taxon>Endocarpon</taxon>
    </lineage>
</organism>
<evidence type="ECO:0008006" key="6">
    <source>
        <dbReference type="Google" id="ProtNLM"/>
    </source>
</evidence>
<dbReference type="Pfam" id="PF09724">
    <property type="entry name" value="Dcc1"/>
    <property type="match status" value="1"/>
</dbReference>
<comment type="similarity">
    <text evidence="1">Belongs to the DCC1 family.</text>
</comment>
<feature type="compositionally biased region" description="Polar residues" evidence="3">
    <location>
        <begin position="352"/>
        <end position="363"/>
    </location>
</feature>
<dbReference type="EMBL" id="JAACFV010000091">
    <property type="protein sequence ID" value="KAF7506216.1"/>
    <property type="molecule type" value="Genomic_DNA"/>
</dbReference>
<dbReference type="GO" id="GO:0000775">
    <property type="term" value="C:chromosome, centromeric region"/>
    <property type="evidence" value="ECO:0007669"/>
    <property type="project" value="TreeGrafter"/>
</dbReference>
<gene>
    <name evidence="4" type="ORF">GJ744_012108</name>
</gene>
<dbReference type="GO" id="GO:0031390">
    <property type="term" value="C:Ctf18 RFC-like complex"/>
    <property type="evidence" value="ECO:0007669"/>
    <property type="project" value="InterPro"/>
</dbReference>
<evidence type="ECO:0000313" key="4">
    <source>
        <dbReference type="EMBL" id="KAF7506216.1"/>
    </source>
</evidence>
<dbReference type="GO" id="GO:0006260">
    <property type="term" value="P:DNA replication"/>
    <property type="evidence" value="ECO:0007669"/>
    <property type="project" value="UniProtKB-KW"/>
</dbReference>
<dbReference type="OrthoDB" id="5199543at2759"/>
<evidence type="ECO:0000256" key="1">
    <source>
        <dbReference type="ARBA" id="ARBA00007017"/>
    </source>
</evidence>
<dbReference type="InterPro" id="IPR019128">
    <property type="entry name" value="Dcc1"/>
</dbReference>
<reference evidence="4" key="1">
    <citation type="submission" date="2020-02" db="EMBL/GenBank/DDBJ databases">
        <authorList>
            <person name="Palmer J.M."/>
        </authorList>
    </citation>
    <scope>NUCLEOTIDE SEQUENCE</scope>
    <source>
        <strain evidence="4">EPUS1.4</strain>
        <tissue evidence="4">Thallus</tissue>
    </source>
</reference>
<dbReference type="PANTHER" id="PTHR13395">
    <property type="entry name" value="SISTER CHROMATID COHESION PROTEIN DCC1-RELATED"/>
    <property type="match status" value="1"/>
</dbReference>
<evidence type="ECO:0000256" key="2">
    <source>
        <dbReference type="ARBA" id="ARBA00022705"/>
    </source>
</evidence>
<protein>
    <recommendedName>
        <fullName evidence="6">Sister chromatid cohesion protein Dcc1</fullName>
    </recommendedName>
</protein>
<accession>A0A8H7E4C9</accession>
<feature type="compositionally biased region" description="Basic and acidic residues" evidence="3">
    <location>
        <begin position="378"/>
        <end position="388"/>
    </location>
</feature>
<feature type="region of interest" description="Disordered" evidence="3">
    <location>
        <begin position="350"/>
        <end position="388"/>
    </location>
</feature>
<keyword evidence="2" id="KW-0235">DNA replication</keyword>
<dbReference type="Proteomes" id="UP000606974">
    <property type="component" value="Unassembled WGS sequence"/>
</dbReference>
<evidence type="ECO:0000313" key="5">
    <source>
        <dbReference type="Proteomes" id="UP000606974"/>
    </source>
</evidence>
<evidence type="ECO:0000256" key="3">
    <source>
        <dbReference type="SAM" id="MobiDB-lite"/>
    </source>
</evidence>
<name>A0A8H7E4C9_9EURO</name>